<dbReference type="InterPro" id="IPR041588">
    <property type="entry name" value="Integrase_H2C2"/>
</dbReference>
<keyword evidence="10" id="KW-1185">Reference proteome</keyword>
<dbReference type="Pfam" id="PF17921">
    <property type="entry name" value="Integrase_H2C2"/>
    <property type="match status" value="1"/>
</dbReference>
<dbReference type="EMBL" id="JAWQEG010000092">
    <property type="protein sequence ID" value="KAK3894771.1"/>
    <property type="molecule type" value="Genomic_DNA"/>
</dbReference>
<dbReference type="Pfam" id="PF05485">
    <property type="entry name" value="THAP"/>
    <property type="match status" value="1"/>
</dbReference>
<evidence type="ECO:0000256" key="5">
    <source>
        <dbReference type="ARBA" id="ARBA00023125"/>
    </source>
</evidence>
<dbReference type="InterPro" id="IPR006612">
    <property type="entry name" value="THAP_Znf"/>
</dbReference>
<feature type="compositionally biased region" description="Basic and acidic residues" evidence="7">
    <location>
        <begin position="371"/>
        <end position="381"/>
    </location>
</feature>
<dbReference type="PROSITE" id="PS50950">
    <property type="entry name" value="ZF_THAP"/>
    <property type="match status" value="1"/>
</dbReference>
<gene>
    <name evidence="9" type="ORF">Pcinc_001494</name>
</gene>
<dbReference type="Proteomes" id="UP001286313">
    <property type="component" value="Unassembled WGS sequence"/>
</dbReference>
<feature type="compositionally biased region" description="Polar residues" evidence="7">
    <location>
        <begin position="328"/>
        <end position="338"/>
    </location>
</feature>
<feature type="region of interest" description="Disordered" evidence="7">
    <location>
        <begin position="300"/>
        <end position="338"/>
    </location>
</feature>
<evidence type="ECO:0000256" key="7">
    <source>
        <dbReference type="SAM" id="MobiDB-lite"/>
    </source>
</evidence>
<dbReference type="SUPFAM" id="SSF57716">
    <property type="entry name" value="Glucocorticoid receptor-like (DNA-binding domain)"/>
    <property type="match status" value="1"/>
</dbReference>
<evidence type="ECO:0000256" key="2">
    <source>
        <dbReference type="ARBA" id="ARBA00022723"/>
    </source>
</evidence>
<keyword evidence="4" id="KW-0862">Zinc</keyword>
<dbReference type="Pfam" id="PF13359">
    <property type="entry name" value="DDE_Tnp_4"/>
    <property type="match status" value="1"/>
</dbReference>
<evidence type="ECO:0000256" key="1">
    <source>
        <dbReference type="ARBA" id="ARBA00001968"/>
    </source>
</evidence>
<accession>A0AAE1L381</accession>
<comment type="cofactor">
    <cofactor evidence="1">
        <name>a divalent metal cation</name>
        <dbReference type="ChEBI" id="CHEBI:60240"/>
    </cofactor>
</comment>
<evidence type="ECO:0000256" key="6">
    <source>
        <dbReference type="PROSITE-ProRule" id="PRU00309"/>
    </source>
</evidence>
<feature type="domain" description="THAP-type" evidence="8">
    <location>
        <begin position="182"/>
        <end position="269"/>
    </location>
</feature>
<comment type="caution">
    <text evidence="9">The sequence shown here is derived from an EMBL/GenBank/DDBJ whole genome shotgun (WGS) entry which is preliminary data.</text>
</comment>
<reference evidence="9" key="1">
    <citation type="submission" date="2023-10" db="EMBL/GenBank/DDBJ databases">
        <title>Genome assemblies of two species of porcelain crab, Petrolisthes cinctipes and Petrolisthes manimaculis (Anomura: Porcellanidae).</title>
        <authorList>
            <person name="Angst P."/>
        </authorList>
    </citation>
    <scope>NUCLEOTIDE SEQUENCE</scope>
    <source>
        <strain evidence="9">PB745_01</strain>
        <tissue evidence="9">Gill</tissue>
    </source>
</reference>
<evidence type="ECO:0000313" key="10">
    <source>
        <dbReference type="Proteomes" id="UP001286313"/>
    </source>
</evidence>
<keyword evidence="2" id="KW-0479">Metal-binding</keyword>
<dbReference type="GO" id="GO:0008270">
    <property type="term" value="F:zinc ion binding"/>
    <property type="evidence" value="ECO:0007669"/>
    <property type="project" value="UniProtKB-KW"/>
</dbReference>
<evidence type="ECO:0000256" key="3">
    <source>
        <dbReference type="ARBA" id="ARBA00022771"/>
    </source>
</evidence>
<name>A0AAE1L381_PETCI</name>
<dbReference type="GO" id="GO:0003677">
    <property type="term" value="F:DNA binding"/>
    <property type="evidence" value="ECO:0007669"/>
    <property type="project" value="UniProtKB-UniRule"/>
</dbReference>
<evidence type="ECO:0000313" key="9">
    <source>
        <dbReference type="EMBL" id="KAK3894771.1"/>
    </source>
</evidence>
<dbReference type="AlphaFoldDB" id="A0AAE1L381"/>
<protein>
    <recommendedName>
        <fullName evidence="8">THAP-type domain-containing protein</fullName>
    </recommendedName>
</protein>
<keyword evidence="5 6" id="KW-0238">DNA-binding</keyword>
<organism evidence="9 10">
    <name type="scientific">Petrolisthes cinctipes</name>
    <name type="common">Flat porcelain crab</name>
    <dbReference type="NCBI Taxonomy" id="88211"/>
    <lineage>
        <taxon>Eukaryota</taxon>
        <taxon>Metazoa</taxon>
        <taxon>Ecdysozoa</taxon>
        <taxon>Arthropoda</taxon>
        <taxon>Crustacea</taxon>
        <taxon>Multicrustacea</taxon>
        <taxon>Malacostraca</taxon>
        <taxon>Eumalacostraca</taxon>
        <taxon>Eucarida</taxon>
        <taxon>Decapoda</taxon>
        <taxon>Pleocyemata</taxon>
        <taxon>Anomura</taxon>
        <taxon>Galatheoidea</taxon>
        <taxon>Porcellanidae</taxon>
        <taxon>Petrolisthes</taxon>
    </lineage>
</organism>
<dbReference type="PANTHER" id="PTHR23080">
    <property type="entry name" value="THAP DOMAIN PROTEIN"/>
    <property type="match status" value="1"/>
</dbReference>
<evidence type="ECO:0000259" key="8">
    <source>
        <dbReference type="PROSITE" id="PS50950"/>
    </source>
</evidence>
<dbReference type="InterPro" id="IPR027806">
    <property type="entry name" value="HARBI1_dom"/>
</dbReference>
<keyword evidence="3 6" id="KW-0863">Zinc-finger</keyword>
<proteinExistence type="predicted"/>
<feature type="region of interest" description="Disordered" evidence="7">
    <location>
        <begin position="366"/>
        <end position="411"/>
    </location>
</feature>
<evidence type="ECO:0000256" key="4">
    <source>
        <dbReference type="ARBA" id="ARBA00022833"/>
    </source>
</evidence>
<sequence length="712" mass="81241">MALTSNNSVEEYILACRKRFAEDDVLHERVIFYQQTKQHVDGITNAERKRIWRRSSSFEWNEADKTLYFIQAAASRRKVLRNFNDLPIIFNLYHSSPVGGHSGWNATYEKISKVYYWRNMTQDIQHYISTCSQCQKYTPLKIQAPEMRPIKVKEPLELLGVDLIASGSGCGFWFTAMSRDVIRNRWCFVPMCKSTDKSTPGKIFVSVPSSHKIRKDWWIAARREFPMAKSHIYCCEDHFNLQEDMDNYMYYTMMGGPIRLKSGVRPHKFDCQGKVTPHNENREKLKRKRSISKILSSVENIMEADQNPPSQPDPEEARNECEDLNDPESLTPSTKNVGIQVQIPPRIRSKAVQVVPLRADAACCTDGPEELVERSRTENTSDHSVSSSESSDVDYDDSIDYKPSDTTSGTDDDEACLKQLTLYTTRKTILKNQMGYIGIQKQHMYIIDLLCNHISYKERGQIITGRDVVFIVLMTIRTGMANYLIANSFGVSKSCISRILTRFVPVISGCLKELICWSSSDTIRARLPHSFKAYHHKVESIIDCFEIQIEKPSSAMTQSMTWSDYKKCNSVKYLVSVTPDGLINFISNGKPGRCSDMELLRGSGYLDNLRPGTTVLADRGFKEVEADLTARGCHLARPASVGKDEQLPAKKVVDMKIIAGLRIHVERVIRRIRVYKILDMHSCVPLSMMDIHDDIVRIACGLVNLQERICKI</sequence>
<dbReference type="Gene3D" id="1.10.340.70">
    <property type="match status" value="1"/>
</dbReference>